<gene>
    <name evidence="1" type="ORF">GCM10016234_17930</name>
</gene>
<keyword evidence="2" id="KW-1185">Reference proteome</keyword>
<dbReference type="AlphaFoldDB" id="A0A8J3GKB3"/>
<dbReference type="Proteomes" id="UP000630142">
    <property type="component" value="Unassembled WGS sequence"/>
</dbReference>
<name>A0A8J3GKB3_9HYPH</name>
<organism evidence="1 2">
    <name type="scientific">Tianweitania populi</name>
    <dbReference type="NCBI Taxonomy" id="1607949"/>
    <lineage>
        <taxon>Bacteria</taxon>
        <taxon>Pseudomonadati</taxon>
        <taxon>Pseudomonadota</taxon>
        <taxon>Alphaproteobacteria</taxon>
        <taxon>Hyphomicrobiales</taxon>
        <taxon>Phyllobacteriaceae</taxon>
        <taxon>Tianweitania</taxon>
    </lineage>
</organism>
<dbReference type="RefSeq" id="WP_189503078.1">
    <property type="nucleotide sequence ID" value="NZ_BMZQ01000001.1"/>
</dbReference>
<proteinExistence type="predicted"/>
<accession>A0A8J3GKB3</accession>
<protein>
    <submittedName>
        <fullName evidence="1">Uncharacterized protein</fullName>
    </submittedName>
</protein>
<sequence>MNRQDHSEAREIIVANAISEVVAELRMVDVADYLAFLRFEQFASIADIVESAAELYFMPGTLKLGHGGEAVVNWGEVPKIKLDLELRPRGATVYFTLRLEDEQAGVEVTYVSFDQPTPDADENTRNLAAMIEQARIRKSPPRVSAVEHRL</sequence>
<dbReference type="EMBL" id="BMZQ01000001">
    <property type="protein sequence ID" value="GHD12957.1"/>
    <property type="molecule type" value="Genomic_DNA"/>
</dbReference>
<evidence type="ECO:0000313" key="2">
    <source>
        <dbReference type="Proteomes" id="UP000630142"/>
    </source>
</evidence>
<evidence type="ECO:0000313" key="1">
    <source>
        <dbReference type="EMBL" id="GHD12957.1"/>
    </source>
</evidence>
<comment type="caution">
    <text evidence="1">The sequence shown here is derived from an EMBL/GenBank/DDBJ whole genome shotgun (WGS) entry which is preliminary data.</text>
</comment>
<reference evidence="1" key="1">
    <citation type="journal article" date="2014" name="Int. J. Syst. Evol. Microbiol.">
        <title>Complete genome sequence of Corynebacterium casei LMG S-19264T (=DSM 44701T), isolated from a smear-ripened cheese.</title>
        <authorList>
            <consortium name="US DOE Joint Genome Institute (JGI-PGF)"/>
            <person name="Walter F."/>
            <person name="Albersmeier A."/>
            <person name="Kalinowski J."/>
            <person name="Ruckert C."/>
        </authorList>
    </citation>
    <scope>NUCLEOTIDE SEQUENCE</scope>
    <source>
        <strain evidence="1">KCTC 42249</strain>
    </source>
</reference>
<reference evidence="1" key="2">
    <citation type="submission" date="2020-09" db="EMBL/GenBank/DDBJ databases">
        <authorList>
            <person name="Sun Q."/>
            <person name="Kim S."/>
        </authorList>
    </citation>
    <scope>NUCLEOTIDE SEQUENCE</scope>
    <source>
        <strain evidence="1">KCTC 42249</strain>
    </source>
</reference>